<proteinExistence type="predicted"/>
<dbReference type="OrthoDB" id="517121at2"/>
<dbReference type="SUPFAM" id="SSF103515">
    <property type="entry name" value="Autotransporter"/>
    <property type="match status" value="1"/>
</dbReference>
<name>A0A2S9WYE7_9NEIS</name>
<dbReference type="AlphaFoldDB" id="A0A2S9WYE7"/>
<dbReference type="InterPro" id="IPR036709">
    <property type="entry name" value="Autotransporte_beta_dom_sf"/>
</dbReference>
<evidence type="ECO:0000256" key="1">
    <source>
        <dbReference type="SAM" id="SignalP"/>
    </source>
</evidence>
<dbReference type="Gene3D" id="2.40.160.170">
    <property type="match status" value="1"/>
</dbReference>
<keyword evidence="1" id="KW-0732">Signal</keyword>
<dbReference type="RefSeq" id="WP_106078285.1">
    <property type="nucleotide sequence ID" value="NZ_MTBD01000124.1"/>
</dbReference>
<evidence type="ECO:0008006" key="4">
    <source>
        <dbReference type="Google" id="ProtNLM"/>
    </source>
</evidence>
<reference evidence="2 3" key="1">
    <citation type="submission" date="2017-01" db="EMBL/GenBank/DDBJ databases">
        <title>New insights into the genetic diversity of Chromobacterium isolated from tropical freshwater lake.</title>
        <authorList>
            <person name="Santos A.B."/>
            <person name="Nascimento A.M."/>
            <person name="Da Silva P.C."/>
        </authorList>
    </citation>
    <scope>NUCLEOTIDE SEQUENCE [LARGE SCALE GENOMIC DNA]</scope>
    <source>
        <strain evidence="2 3">56AF</strain>
    </source>
</reference>
<evidence type="ECO:0000313" key="3">
    <source>
        <dbReference type="Proteomes" id="UP000239469"/>
    </source>
</evidence>
<feature type="chain" id="PRO_5015549534" description="Outer membrane protein beta-barrel domain-containing protein" evidence="1">
    <location>
        <begin position="20"/>
        <end position="214"/>
    </location>
</feature>
<gene>
    <name evidence="2" type="ORF">BUE93_22030</name>
</gene>
<organism evidence="2 3">
    <name type="scientific">Chromobacterium amazonense</name>
    <dbReference type="NCBI Taxonomy" id="1382803"/>
    <lineage>
        <taxon>Bacteria</taxon>
        <taxon>Pseudomonadati</taxon>
        <taxon>Pseudomonadota</taxon>
        <taxon>Betaproteobacteria</taxon>
        <taxon>Neisseriales</taxon>
        <taxon>Chromobacteriaceae</taxon>
        <taxon>Chromobacterium</taxon>
    </lineage>
</organism>
<dbReference type="EMBL" id="MTBD01000124">
    <property type="protein sequence ID" value="PRP68483.1"/>
    <property type="molecule type" value="Genomic_DNA"/>
</dbReference>
<comment type="caution">
    <text evidence="2">The sequence shown here is derived from an EMBL/GenBank/DDBJ whole genome shotgun (WGS) entry which is preliminary data.</text>
</comment>
<accession>A0A2S9WYE7</accession>
<feature type="signal peptide" evidence="1">
    <location>
        <begin position="1"/>
        <end position="19"/>
    </location>
</feature>
<dbReference type="Proteomes" id="UP000239469">
    <property type="component" value="Unassembled WGS sequence"/>
</dbReference>
<evidence type="ECO:0000313" key="2">
    <source>
        <dbReference type="EMBL" id="PRP68483.1"/>
    </source>
</evidence>
<sequence>MKKLFLIAALASLSATSFAEEVYTAVGTTGFVLGASKEFSENLTARIEGNYLNYGRNFDSSDVKYDAKIKMSSLGLYADYFPFGSSSSGFRLTAGAMIGKDKVTGNGVANSNGTFTINGTEYSAAGESINVEAKFPNVRPYAGIGYGHTISKGFGFIADLGVAYGKASVNLNASQGLVNAAGQANIDAERNSAQDTLNKYKFYPVAKVGFAYTF</sequence>
<protein>
    <recommendedName>
        <fullName evidence="4">Outer membrane protein beta-barrel domain-containing protein</fullName>
    </recommendedName>
</protein>